<dbReference type="InterPro" id="IPR043129">
    <property type="entry name" value="ATPase_NBD"/>
</dbReference>
<organism evidence="1">
    <name type="scientific">marine sediment metagenome</name>
    <dbReference type="NCBI Taxonomy" id="412755"/>
    <lineage>
        <taxon>unclassified sequences</taxon>
        <taxon>metagenomes</taxon>
        <taxon>ecological metagenomes</taxon>
    </lineage>
</organism>
<name>X0XRW2_9ZZZZ</name>
<dbReference type="AlphaFoldDB" id="X0XRW2"/>
<dbReference type="EMBL" id="BARS01051496">
    <property type="protein sequence ID" value="GAG45960.1"/>
    <property type="molecule type" value="Genomic_DNA"/>
</dbReference>
<dbReference type="PANTHER" id="PTHR18964">
    <property type="entry name" value="ROK (REPRESSOR, ORF, KINASE) FAMILY"/>
    <property type="match status" value="1"/>
</dbReference>
<dbReference type="Gene3D" id="3.30.420.40">
    <property type="match status" value="2"/>
</dbReference>
<evidence type="ECO:0008006" key="2">
    <source>
        <dbReference type="Google" id="ProtNLM"/>
    </source>
</evidence>
<proteinExistence type="predicted"/>
<dbReference type="InterPro" id="IPR000600">
    <property type="entry name" value="ROK"/>
</dbReference>
<feature type="non-terminal residue" evidence="1">
    <location>
        <position position="234"/>
    </location>
</feature>
<reference evidence="1" key="1">
    <citation type="journal article" date="2014" name="Front. Microbiol.">
        <title>High frequency of phylogenetically diverse reductive dehalogenase-homologous genes in deep subseafloor sedimentary metagenomes.</title>
        <authorList>
            <person name="Kawai M."/>
            <person name="Futagami T."/>
            <person name="Toyoda A."/>
            <person name="Takaki Y."/>
            <person name="Nishi S."/>
            <person name="Hori S."/>
            <person name="Arai W."/>
            <person name="Tsubouchi T."/>
            <person name="Morono Y."/>
            <person name="Uchiyama I."/>
            <person name="Ito T."/>
            <person name="Fujiyama A."/>
            <person name="Inagaki F."/>
            <person name="Takami H."/>
        </authorList>
    </citation>
    <scope>NUCLEOTIDE SEQUENCE</scope>
    <source>
        <strain evidence="1">Expedition CK06-06</strain>
    </source>
</reference>
<dbReference type="PROSITE" id="PS01125">
    <property type="entry name" value="ROK"/>
    <property type="match status" value="1"/>
</dbReference>
<protein>
    <recommendedName>
        <fullName evidence="2">ROK family protein</fullName>
    </recommendedName>
</protein>
<dbReference type="SUPFAM" id="SSF53067">
    <property type="entry name" value="Actin-like ATPase domain"/>
    <property type="match status" value="1"/>
</dbReference>
<feature type="non-terminal residue" evidence="1">
    <location>
        <position position="1"/>
    </location>
</feature>
<accession>X0XRW2</accession>
<dbReference type="Pfam" id="PF00480">
    <property type="entry name" value="ROK"/>
    <property type="match status" value="1"/>
</dbReference>
<sequence>QGIIYSPPNLPGWDAVPLKQMLHECFELPVYVEHDGNAGALAEWYFGAAQGARNVVFLTMGTGIGGGLILNGELYRGTCDLAGETGHIRIAETGPEAYGKAGSWEAFCSGTGIVRLAARRFPGRWSEDQVTVRELAELSAAGDADALAVLEEAGRYLGRGLAILLDILNPEIIIMGSLAVHLGDTILSSARDEMTIEALPAAVQACRVVPAALGERIGDVAALCAAIAATGGPE</sequence>
<dbReference type="InterPro" id="IPR049874">
    <property type="entry name" value="ROK_cs"/>
</dbReference>
<gene>
    <name evidence="1" type="ORF">S01H1_76697</name>
</gene>
<comment type="caution">
    <text evidence="1">The sequence shown here is derived from an EMBL/GenBank/DDBJ whole genome shotgun (WGS) entry which is preliminary data.</text>
</comment>
<evidence type="ECO:0000313" key="1">
    <source>
        <dbReference type="EMBL" id="GAG45960.1"/>
    </source>
</evidence>
<dbReference type="PANTHER" id="PTHR18964:SF149">
    <property type="entry name" value="BIFUNCTIONAL UDP-N-ACETYLGLUCOSAMINE 2-EPIMERASE_N-ACETYLMANNOSAMINE KINASE"/>
    <property type="match status" value="1"/>
</dbReference>